<evidence type="ECO:0000313" key="2">
    <source>
        <dbReference type="EMBL" id="TNN23701.1"/>
    </source>
</evidence>
<dbReference type="AlphaFoldDB" id="A0A4Z2E4N6"/>
<reference evidence="2 3" key="1">
    <citation type="submission" date="2019-03" db="EMBL/GenBank/DDBJ databases">
        <title>First draft genome of Liparis tanakae, snailfish: a comprehensive survey of snailfish specific genes.</title>
        <authorList>
            <person name="Kim W."/>
            <person name="Song I."/>
            <person name="Jeong J.-H."/>
            <person name="Kim D."/>
            <person name="Kim S."/>
            <person name="Ryu S."/>
            <person name="Song J.Y."/>
            <person name="Lee S.K."/>
        </authorList>
    </citation>
    <scope>NUCLEOTIDE SEQUENCE [LARGE SCALE GENOMIC DNA]</scope>
    <source>
        <tissue evidence="2">Muscle</tissue>
    </source>
</reference>
<keyword evidence="3" id="KW-1185">Reference proteome</keyword>
<feature type="compositionally biased region" description="Polar residues" evidence="1">
    <location>
        <begin position="51"/>
        <end position="60"/>
    </location>
</feature>
<proteinExistence type="predicted"/>
<organism evidence="2 3">
    <name type="scientific">Liparis tanakae</name>
    <name type="common">Tanaka's snailfish</name>
    <dbReference type="NCBI Taxonomy" id="230148"/>
    <lineage>
        <taxon>Eukaryota</taxon>
        <taxon>Metazoa</taxon>
        <taxon>Chordata</taxon>
        <taxon>Craniata</taxon>
        <taxon>Vertebrata</taxon>
        <taxon>Euteleostomi</taxon>
        <taxon>Actinopterygii</taxon>
        <taxon>Neopterygii</taxon>
        <taxon>Teleostei</taxon>
        <taxon>Neoteleostei</taxon>
        <taxon>Acanthomorphata</taxon>
        <taxon>Eupercaria</taxon>
        <taxon>Perciformes</taxon>
        <taxon>Cottioidei</taxon>
        <taxon>Cottales</taxon>
        <taxon>Liparidae</taxon>
        <taxon>Liparis</taxon>
    </lineage>
</organism>
<feature type="compositionally biased region" description="Polar residues" evidence="1">
    <location>
        <begin position="27"/>
        <end position="38"/>
    </location>
</feature>
<protein>
    <submittedName>
        <fullName evidence="2">Uncharacterized protein</fullName>
    </submittedName>
</protein>
<accession>A0A4Z2E4N6</accession>
<comment type="caution">
    <text evidence="2">The sequence shown here is derived from an EMBL/GenBank/DDBJ whole genome shotgun (WGS) entry which is preliminary data.</text>
</comment>
<sequence length="66" mass="6980">MTRDAAQRVETLPPGGAGPRGEELRCQRQSGASRQTETSPRHVHPPPTAPSLANATSCCSTAARLR</sequence>
<feature type="region of interest" description="Disordered" evidence="1">
    <location>
        <begin position="1"/>
        <end position="66"/>
    </location>
</feature>
<dbReference type="Proteomes" id="UP000314294">
    <property type="component" value="Unassembled WGS sequence"/>
</dbReference>
<name>A0A4Z2E4N6_9TELE</name>
<dbReference type="EMBL" id="SRLO01017613">
    <property type="protein sequence ID" value="TNN23701.1"/>
    <property type="molecule type" value="Genomic_DNA"/>
</dbReference>
<gene>
    <name evidence="2" type="ORF">EYF80_066177</name>
</gene>
<evidence type="ECO:0000313" key="3">
    <source>
        <dbReference type="Proteomes" id="UP000314294"/>
    </source>
</evidence>
<evidence type="ECO:0000256" key="1">
    <source>
        <dbReference type="SAM" id="MobiDB-lite"/>
    </source>
</evidence>